<reference evidence="8 9" key="1">
    <citation type="submission" date="2019-06" db="EMBL/GenBank/DDBJ databases">
        <title>Draft genome of Aliikangiella marina GYP-15.</title>
        <authorList>
            <person name="Wang G."/>
        </authorList>
    </citation>
    <scope>NUCLEOTIDE SEQUENCE [LARGE SCALE GENOMIC DNA]</scope>
    <source>
        <strain evidence="8 9">GYP-15</strain>
    </source>
</reference>
<dbReference type="GO" id="GO:0008176">
    <property type="term" value="F:tRNA (guanine(46)-N7)-methyltransferase activity"/>
    <property type="evidence" value="ECO:0007669"/>
    <property type="project" value="UniProtKB-EC"/>
</dbReference>
<evidence type="ECO:0000256" key="2">
    <source>
        <dbReference type="ARBA" id="ARBA00003015"/>
    </source>
</evidence>
<accession>A0A545TCP0</accession>
<comment type="caution">
    <text evidence="8">The sequence shown here is derived from an EMBL/GenBank/DDBJ whole genome shotgun (WGS) entry which is preliminary data.</text>
</comment>
<proteinExistence type="predicted"/>
<comment type="catalytic activity">
    <reaction evidence="1">
        <text>guanosine(46) in tRNA + S-adenosyl-L-methionine = N(7)-methylguanosine(46) in tRNA + S-adenosyl-L-homocysteine</text>
        <dbReference type="Rhea" id="RHEA:42708"/>
        <dbReference type="Rhea" id="RHEA-COMP:10188"/>
        <dbReference type="Rhea" id="RHEA-COMP:10189"/>
        <dbReference type="ChEBI" id="CHEBI:57856"/>
        <dbReference type="ChEBI" id="CHEBI:59789"/>
        <dbReference type="ChEBI" id="CHEBI:74269"/>
        <dbReference type="ChEBI" id="CHEBI:74480"/>
        <dbReference type="EC" id="2.1.1.33"/>
    </reaction>
</comment>
<dbReference type="InterPro" id="IPR003358">
    <property type="entry name" value="tRNA_(Gua-N-7)_MeTrfase_Trmb"/>
</dbReference>
<keyword evidence="9" id="KW-1185">Reference proteome</keyword>
<dbReference type="RefSeq" id="WP_142941579.1">
    <property type="nucleotide sequence ID" value="NZ_VIKR01000002.1"/>
</dbReference>
<dbReference type="OrthoDB" id="9809889at2"/>
<evidence type="ECO:0000256" key="3">
    <source>
        <dbReference type="ARBA" id="ARBA00011977"/>
    </source>
</evidence>
<dbReference type="EMBL" id="VIKR01000002">
    <property type="protein sequence ID" value="TQV74961.1"/>
    <property type="molecule type" value="Genomic_DNA"/>
</dbReference>
<evidence type="ECO:0000256" key="6">
    <source>
        <dbReference type="ARBA" id="ARBA00022691"/>
    </source>
</evidence>
<evidence type="ECO:0000313" key="8">
    <source>
        <dbReference type="EMBL" id="TQV74961.1"/>
    </source>
</evidence>
<dbReference type="CDD" id="cd02440">
    <property type="entry name" value="AdoMet_MTases"/>
    <property type="match status" value="1"/>
</dbReference>
<dbReference type="Pfam" id="PF02390">
    <property type="entry name" value="Methyltransf_4"/>
    <property type="match status" value="1"/>
</dbReference>
<keyword evidence="5 8" id="KW-0808">Transferase</keyword>
<evidence type="ECO:0000256" key="5">
    <source>
        <dbReference type="ARBA" id="ARBA00022679"/>
    </source>
</evidence>
<dbReference type="EC" id="2.1.1.33" evidence="3"/>
<dbReference type="GO" id="GO:0043527">
    <property type="term" value="C:tRNA methyltransferase complex"/>
    <property type="evidence" value="ECO:0007669"/>
    <property type="project" value="TreeGrafter"/>
</dbReference>
<dbReference type="SUPFAM" id="SSF53335">
    <property type="entry name" value="S-adenosyl-L-methionine-dependent methyltransferases"/>
    <property type="match status" value="1"/>
</dbReference>
<evidence type="ECO:0000256" key="4">
    <source>
        <dbReference type="ARBA" id="ARBA00022603"/>
    </source>
</evidence>
<dbReference type="Proteomes" id="UP000317839">
    <property type="component" value="Unassembled WGS sequence"/>
</dbReference>
<comment type="function">
    <text evidence="2">Catalyzes the formation of N(7)-methylguanine at position 46 (m7G46) in tRNA.</text>
</comment>
<dbReference type="PROSITE" id="PS51625">
    <property type="entry name" value="SAM_MT_TRMB"/>
    <property type="match status" value="1"/>
</dbReference>
<evidence type="ECO:0000256" key="7">
    <source>
        <dbReference type="ARBA" id="ARBA00022694"/>
    </source>
</evidence>
<keyword evidence="4 8" id="KW-0489">Methyltransferase</keyword>
<dbReference type="PANTHER" id="PTHR23417">
    <property type="entry name" value="3-DEOXY-D-MANNO-OCTULOSONIC-ACID TRANSFERASE/TRNA GUANINE-N 7 - -METHYLTRANSFERASE"/>
    <property type="match status" value="1"/>
</dbReference>
<dbReference type="Gene3D" id="3.40.50.150">
    <property type="entry name" value="Vaccinia Virus protein VP39"/>
    <property type="match status" value="1"/>
</dbReference>
<dbReference type="AlphaFoldDB" id="A0A545TCP0"/>
<sequence length="228" mass="26611">MKKFQYDSRSVVSNQQGIHENLTELVAKHLRSDYRKPIQTHNLEAYRQMQKAIADIAHEFLILDSCCGTGASSIHLANKYPDTLVIGIDQSYKRLNRRDDQVAIPENCILIRANCEDIWRLCERDSISFAKHFILYPNPWPKSEHFKRRWHGHPVFGLLPNLSCYTELRSNWKIYLDEFSLAWQTVSGQAYSVDELEVAEPMTLFEKKYHESGQKLYQFVADSSLRVT</sequence>
<protein>
    <recommendedName>
        <fullName evidence="3">tRNA (guanine(46)-N(7))-methyltransferase</fullName>
        <ecNumber evidence="3">2.1.1.33</ecNumber>
    </recommendedName>
</protein>
<evidence type="ECO:0000256" key="1">
    <source>
        <dbReference type="ARBA" id="ARBA00000142"/>
    </source>
</evidence>
<organism evidence="8 9">
    <name type="scientific">Aliikangiella marina</name>
    <dbReference type="NCBI Taxonomy" id="1712262"/>
    <lineage>
        <taxon>Bacteria</taxon>
        <taxon>Pseudomonadati</taxon>
        <taxon>Pseudomonadota</taxon>
        <taxon>Gammaproteobacteria</taxon>
        <taxon>Oceanospirillales</taxon>
        <taxon>Pleioneaceae</taxon>
        <taxon>Aliikangiella</taxon>
    </lineage>
</organism>
<gene>
    <name evidence="8" type="ORF">FLL45_08440</name>
</gene>
<dbReference type="PANTHER" id="PTHR23417:SF14">
    <property type="entry name" value="PENTACOTRIPEPTIDE-REPEAT REGION OF PRORP DOMAIN-CONTAINING PROTEIN"/>
    <property type="match status" value="1"/>
</dbReference>
<name>A0A545TCP0_9GAMM</name>
<evidence type="ECO:0000313" key="9">
    <source>
        <dbReference type="Proteomes" id="UP000317839"/>
    </source>
</evidence>
<dbReference type="InterPro" id="IPR029063">
    <property type="entry name" value="SAM-dependent_MTases_sf"/>
</dbReference>
<keyword evidence="6" id="KW-0949">S-adenosyl-L-methionine</keyword>
<keyword evidence="7" id="KW-0819">tRNA processing</keyword>